<gene>
    <name evidence="1" type="ORF">NCTC9695_02072</name>
</gene>
<sequence length="372" mass="40090">MPPPPGRTGRRHPAWCRAWPGFPPIPLPAWKRRRCRPGEQPHAALGDGGAAYGHRPFAVAVFVAPADDAAEHAALERFDLSDQLARSLGGEAADRRRRMQAAGQLQNRQRGVGEHAVYRRAQMPHRAGGQQRRRGGDVQPGAIGRQHVADIVYHQAVLVVVLRRIQQLGAGGGVGRRVALALGGAGQREGAHARAVLLQQQLRAHAHQVAAIGQRQLELVAVGILRAYRVEHPFRRHRALEVHLQHAGQHRLADLAAAELLDGLADRRLEALLVRNAARADHLAAVAGALGGRQQALAAVEEGMAGGMNNSEGWSMSKGWRPSALGFDAAGAARAKASATSRLKALRGSSAPRAGVRIREWTPPAFRLRWTT</sequence>
<dbReference type="EMBL" id="LR134182">
    <property type="protein sequence ID" value="VEB41639.1"/>
    <property type="molecule type" value="Genomic_DNA"/>
</dbReference>
<dbReference type="Proteomes" id="UP000275777">
    <property type="component" value="Chromosome"/>
</dbReference>
<protein>
    <submittedName>
        <fullName evidence="1">Uncharacterized protein</fullName>
    </submittedName>
</protein>
<accession>A0A3S4LIJ5</accession>
<name>A0A3S4LIJ5_CHRVL</name>
<proteinExistence type="predicted"/>
<dbReference type="AlphaFoldDB" id="A0A3S4LIJ5"/>
<evidence type="ECO:0000313" key="1">
    <source>
        <dbReference type="EMBL" id="VEB41639.1"/>
    </source>
</evidence>
<evidence type="ECO:0000313" key="2">
    <source>
        <dbReference type="Proteomes" id="UP000275777"/>
    </source>
</evidence>
<organism evidence="1 2">
    <name type="scientific">Chromobacterium violaceum</name>
    <dbReference type="NCBI Taxonomy" id="536"/>
    <lineage>
        <taxon>Bacteria</taxon>
        <taxon>Pseudomonadati</taxon>
        <taxon>Pseudomonadota</taxon>
        <taxon>Betaproteobacteria</taxon>
        <taxon>Neisseriales</taxon>
        <taxon>Chromobacteriaceae</taxon>
        <taxon>Chromobacterium</taxon>
    </lineage>
</organism>
<reference evidence="1 2" key="1">
    <citation type="submission" date="2018-12" db="EMBL/GenBank/DDBJ databases">
        <authorList>
            <consortium name="Pathogen Informatics"/>
        </authorList>
    </citation>
    <scope>NUCLEOTIDE SEQUENCE [LARGE SCALE GENOMIC DNA]</scope>
    <source>
        <strain evidence="1 2">NCTC9695</strain>
    </source>
</reference>